<dbReference type="Gene3D" id="1.10.3720.10">
    <property type="entry name" value="MetI-like"/>
    <property type="match status" value="1"/>
</dbReference>
<sequence length="316" mass="35249">MATTLARSVEHRPRPAPAPRRRRRPLWPYLLISPTLLATGYLLLYPLVRNVVISFQEFRLPQLVRGDARFVGLANYARVLSDPEFWAVVRRTLLFTAINVVLIMVLSTLVALLLVRLGRALRLLVMSGLVLVWATPVIAATTVFQWLFQSRLGVVNWALVRLGFEGFRDYAWFADGPATFAILVVLIVWQSVPFAALSLYAAMVTVPAELYEAARIDGAGAWRSFTTITVPVLRAMFGLITCLEVIWVAKAFVQIWVISQGGPGQATTTLPVYAFQVAQSLQRYDLGAAVSMLMVVLLVLALLAYLRQLYRQEGES</sequence>
<feature type="transmembrane region" description="Helical" evidence="7">
    <location>
        <begin position="93"/>
        <end position="115"/>
    </location>
</feature>
<dbReference type="Pfam" id="PF00528">
    <property type="entry name" value="BPD_transp_1"/>
    <property type="match status" value="1"/>
</dbReference>
<dbReference type="InterPro" id="IPR050809">
    <property type="entry name" value="UgpAE/MalFG_permease"/>
</dbReference>
<feature type="transmembrane region" description="Helical" evidence="7">
    <location>
        <begin position="286"/>
        <end position="306"/>
    </location>
</feature>
<dbReference type="PANTHER" id="PTHR43227">
    <property type="entry name" value="BLL4140 PROTEIN"/>
    <property type="match status" value="1"/>
</dbReference>
<evidence type="ECO:0000256" key="7">
    <source>
        <dbReference type="RuleBase" id="RU363032"/>
    </source>
</evidence>
<feature type="region of interest" description="Disordered" evidence="8">
    <location>
        <begin position="1"/>
        <end position="20"/>
    </location>
</feature>
<evidence type="ECO:0000256" key="1">
    <source>
        <dbReference type="ARBA" id="ARBA00004651"/>
    </source>
</evidence>
<protein>
    <submittedName>
        <fullName evidence="10">Carbohydrate ABC transporter permease</fullName>
    </submittedName>
</protein>
<accession>A0ABV9Y7A6</accession>
<keyword evidence="11" id="KW-1185">Reference proteome</keyword>
<keyword evidence="4 7" id="KW-0812">Transmembrane</keyword>
<keyword evidence="5 7" id="KW-1133">Transmembrane helix</keyword>
<comment type="similarity">
    <text evidence="7">Belongs to the binding-protein-dependent transport system permease family.</text>
</comment>
<keyword evidence="6 7" id="KW-0472">Membrane</keyword>
<dbReference type="CDD" id="cd06261">
    <property type="entry name" value="TM_PBP2"/>
    <property type="match status" value="1"/>
</dbReference>
<feature type="domain" description="ABC transmembrane type-1" evidence="9">
    <location>
        <begin position="89"/>
        <end position="305"/>
    </location>
</feature>
<feature type="transmembrane region" description="Helical" evidence="7">
    <location>
        <begin position="26"/>
        <end position="48"/>
    </location>
</feature>
<evidence type="ECO:0000256" key="3">
    <source>
        <dbReference type="ARBA" id="ARBA00022475"/>
    </source>
</evidence>
<evidence type="ECO:0000256" key="4">
    <source>
        <dbReference type="ARBA" id="ARBA00022692"/>
    </source>
</evidence>
<feature type="transmembrane region" description="Helical" evidence="7">
    <location>
        <begin position="225"/>
        <end position="249"/>
    </location>
</feature>
<feature type="transmembrane region" description="Helical" evidence="7">
    <location>
        <begin position="127"/>
        <end position="148"/>
    </location>
</feature>
<proteinExistence type="inferred from homology"/>
<evidence type="ECO:0000313" key="11">
    <source>
        <dbReference type="Proteomes" id="UP001595833"/>
    </source>
</evidence>
<evidence type="ECO:0000256" key="8">
    <source>
        <dbReference type="SAM" id="MobiDB-lite"/>
    </source>
</evidence>
<evidence type="ECO:0000256" key="5">
    <source>
        <dbReference type="ARBA" id="ARBA00022989"/>
    </source>
</evidence>
<dbReference type="PANTHER" id="PTHR43227:SF8">
    <property type="entry name" value="DIACETYLCHITOBIOSE UPTAKE SYSTEM PERMEASE PROTEIN DASB"/>
    <property type="match status" value="1"/>
</dbReference>
<dbReference type="Proteomes" id="UP001595833">
    <property type="component" value="Unassembled WGS sequence"/>
</dbReference>
<dbReference type="RefSeq" id="WP_344037228.1">
    <property type="nucleotide sequence ID" value="NZ_BAAAKE010000006.1"/>
</dbReference>
<feature type="transmembrane region" description="Helical" evidence="7">
    <location>
        <begin position="180"/>
        <end position="204"/>
    </location>
</feature>
<dbReference type="SUPFAM" id="SSF161098">
    <property type="entry name" value="MetI-like"/>
    <property type="match status" value="1"/>
</dbReference>
<comment type="subcellular location">
    <subcellularLocation>
        <location evidence="1 7">Cell membrane</location>
        <topology evidence="1 7">Multi-pass membrane protein</topology>
    </subcellularLocation>
</comment>
<dbReference type="PROSITE" id="PS50928">
    <property type="entry name" value="ABC_TM1"/>
    <property type="match status" value="1"/>
</dbReference>
<keyword evidence="3" id="KW-1003">Cell membrane</keyword>
<keyword evidence="2 7" id="KW-0813">Transport</keyword>
<evidence type="ECO:0000256" key="2">
    <source>
        <dbReference type="ARBA" id="ARBA00022448"/>
    </source>
</evidence>
<gene>
    <name evidence="10" type="ORF">ACFPFM_26275</name>
</gene>
<name>A0ABV9Y7A6_9PSEU</name>
<comment type="caution">
    <text evidence="10">The sequence shown here is derived from an EMBL/GenBank/DDBJ whole genome shotgun (WGS) entry which is preliminary data.</text>
</comment>
<evidence type="ECO:0000256" key="6">
    <source>
        <dbReference type="ARBA" id="ARBA00023136"/>
    </source>
</evidence>
<reference evidence="11" key="1">
    <citation type="journal article" date="2019" name="Int. J. Syst. Evol. Microbiol.">
        <title>The Global Catalogue of Microorganisms (GCM) 10K type strain sequencing project: providing services to taxonomists for standard genome sequencing and annotation.</title>
        <authorList>
            <consortium name="The Broad Institute Genomics Platform"/>
            <consortium name="The Broad Institute Genome Sequencing Center for Infectious Disease"/>
            <person name="Wu L."/>
            <person name="Ma J."/>
        </authorList>
    </citation>
    <scope>NUCLEOTIDE SEQUENCE [LARGE SCALE GENOMIC DNA]</scope>
    <source>
        <strain evidence="11">KCTC 12848</strain>
    </source>
</reference>
<organism evidence="10 11">
    <name type="scientific">Saccharothrix xinjiangensis</name>
    <dbReference type="NCBI Taxonomy" id="204798"/>
    <lineage>
        <taxon>Bacteria</taxon>
        <taxon>Bacillati</taxon>
        <taxon>Actinomycetota</taxon>
        <taxon>Actinomycetes</taxon>
        <taxon>Pseudonocardiales</taxon>
        <taxon>Pseudonocardiaceae</taxon>
        <taxon>Saccharothrix</taxon>
    </lineage>
</organism>
<evidence type="ECO:0000313" key="10">
    <source>
        <dbReference type="EMBL" id="MFC5057239.1"/>
    </source>
</evidence>
<dbReference type="EMBL" id="JBHSJB010000027">
    <property type="protein sequence ID" value="MFC5057239.1"/>
    <property type="molecule type" value="Genomic_DNA"/>
</dbReference>
<dbReference type="InterPro" id="IPR000515">
    <property type="entry name" value="MetI-like"/>
</dbReference>
<dbReference type="InterPro" id="IPR035906">
    <property type="entry name" value="MetI-like_sf"/>
</dbReference>
<evidence type="ECO:0000259" key="9">
    <source>
        <dbReference type="PROSITE" id="PS50928"/>
    </source>
</evidence>